<accession>A0A085MRT6</accession>
<dbReference type="Proteomes" id="UP000030758">
    <property type="component" value="Unassembled WGS sequence"/>
</dbReference>
<proteinExistence type="predicted"/>
<feature type="region of interest" description="Disordered" evidence="1">
    <location>
        <begin position="91"/>
        <end position="115"/>
    </location>
</feature>
<organism evidence="2">
    <name type="scientific">Trichuris suis</name>
    <name type="common">pig whipworm</name>
    <dbReference type="NCBI Taxonomy" id="68888"/>
    <lineage>
        <taxon>Eukaryota</taxon>
        <taxon>Metazoa</taxon>
        <taxon>Ecdysozoa</taxon>
        <taxon>Nematoda</taxon>
        <taxon>Enoplea</taxon>
        <taxon>Dorylaimia</taxon>
        <taxon>Trichinellida</taxon>
        <taxon>Trichuridae</taxon>
        <taxon>Trichuris</taxon>
    </lineage>
</organism>
<gene>
    <name evidence="2" type="ORF">M514_27882</name>
</gene>
<sequence length="283" mass="30701">MAVTLQGHQSATPSGSLRSTEPIPPEQVEFPGDAPPEAPVAMFLREWAEDADGSAGVPASLRELVHRALRGEHVLDASASAALAALPIPPTGAAVKRPAPTDIQQSSNARRRKQRQFRELTRLYNKDKKRLAEAVLDEAPTASYTVPLPECEEYYHAVFGQPSPPDAVSVIPKVFTGDHPLSTDTFSVPISVGVISAALRKVPEKSSPGPDRVTVAMISALPVPALQALLNLWLFYLDVPADFKICRTVLIPKRQPAAGPQDYRQSRSLQYFIGFSPRSWLLG</sequence>
<dbReference type="AlphaFoldDB" id="A0A085MRT6"/>
<protein>
    <submittedName>
        <fullName evidence="2">Uncharacterized protein</fullName>
    </submittedName>
</protein>
<reference evidence="2" key="1">
    <citation type="journal article" date="2014" name="Nat. Genet.">
        <title>Genome and transcriptome of the porcine whipworm Trichuris suis.</title>
        <authorList>
            <person name="Jex A.R."/>
            <person name="Nejsum P."/>
            <person name="Schwarz E.M."/>
            <person name="Hu L."/>
            <person name="Young N.D."/>
            <person name="Hall R.S."/>
            <person name="Korhonen P.K."/>
            <person name="Liao S."/>
            <person name="Thamsborg S."/>
            <person name="Xia J."/>
            <person name="Xu P."/>
            <person name="Wang S."/>
            <person name="Scheerlinck J.P."/>
            <person name="Hofmann A."/>
            <person name="Sternberg P.W."/>
            <person name="Wang J."/>
            <person name="Gasser R.B."/>
        </authorList>
    </citation>
    <scope>NUCLEOTIDE SEQUENCE [LARGE SCALE GENOMIC DNA]</scope>
    <source>
        <strain evidence="2">DCEP-RM93F</strain>
    </source>
</reference>
<dbReference type="EMBL" id="KL367713">
    <property type="protein sequence ID" value="KFD59932.1"/>
    <property type="molecule type" value="Genomic_DNA"/>
</dbReference>
<evidence type="ECO:0000256" key="1">
    <source>
        <dbReference type="SAM" id="MobiDB-lite"/>
    </source>
</evidence>
<feature type="region of interest" description="Disordered" evidence="1">
    <location>
        <begin position="1"/>
        <end position="37"/>
    </location>
</feature>
<name>A0A085MRT6_9BILA</name>
<feature type="compositionally biased region" description="Polar residues" evidence="1">
    <location>
        <begin position="1"/>
        <end position="19"/>
    </location>
</feature>
<evidence type="ECO:0000313" key="2">
    <source>
        <dbReference type="EMBL" id="KFD59932.1"/>
    </source>
</evidence>